<gene>
    <name evidence="1" type="ORF">GCM10007895_08120</name>
</gene>
<comment type="caution">
    <text evidence="1">The sequence shown here is derived from an EMBL/GenBank/DDBJ whole genome shotgun (WGS) entry which is preliminary data.</text>
</comment>
<accession>A0AA37RTR9</accession>
<name>A0AA37RTR9_9GAMM</name>
<dbReference type="Proteomes" id="UP001161422">
    <property type="component" value="Unassembled WGS sequence"/>
</dbReference>
<reference evidence="1" key="1">
    <citation type="journal article" date="2014" name="Int. J. Syst. Evol. Microbiol.">
        <title>Complete genome sequence of Corynebacterium casei LMG S-19264T (=DSM 44701T), isolated from a smear-ripened cheese.</title>
        <authorList>
            <consortium name="US DOE Joint Genome Institute (JGI-PGF)"/>
            <person name="Walter F."/>
            <person name="Albersmeier A."/>
            <person name="Kalinowski J."/>
            <person name="Ruckert C."/>
        </authorList>
    </citation>
    <scope>NUCLEOTIDE SEQUENCE</scope>
    <source>
        <strain evidence="1">NBRC 101628</strain>
    </source>
</reference>
<dbReference type="EMBL" id="BSNC01000003">
    <property type="protein sequence ID" value="GLP95506.1"/>
    <property type="molecule type" value="Genomic_DNA"/>
</dbReference>
<dbReference type="AlphaFoldDB" id="A0AA37RTR9"/>
<proteinExistence type="predicted"/>
<evidence type="ECO:0000313" key="2">
    <source>
        <dbReference type="Proteomes" id="UP001161422"/>
    </source>
</evidence>
<protein>
    <submittedName>
        <fullName evidence="1">Uncharacterized protein</fullName>
    </submittedName>
</protein>
<organism evidence="1 2">
    <name type="scientific">Paraferrimonas sedimenticola</name>
    <dbReference type="NCBI Taxonomy" id="375674"/>
    <lineage>
        <taxon>Bacteria</taxon>
        <taxon>Pseudomonadati</taxon>
        <taxon>Pseudomonadota</taxon>
        <taxon>Gammaproteobacteria</taxon>
        <taxon>Alteromonadales</taxon>
        <taxon>Ferrimonadaceae</taxon>
        <taxon>Paraferrimonas</taxon>
    </lineage>
</organism>
<keyword evidence="2" id="KW-1185">Reference proteome</keyword>
<evidence type="ECO:0000313" key="1">
    <source>
        <dbReference type="EMBL" id="GLP95506.1"/>
    </source>
</evidence>
<reference evidence="1" key="2">
    <citation type="submission" date="2023-01" db="EMBL/GenBank/DDBJ databases">
        <title>Draft genome sequence of Paraferrimonas sedimenticola strain NBRC 101628.</title>
        <authorList>
            <person name="Sun Q."/>
            <person name="Mori K."/>
        </authorList>
    </citation>
    <scope>NUCLEOTIDE SEQUENCE</scope>
    <source>
        <strain evidence="1">NBRC 101628</strain>
    </source>
</reference>
<sequence>MFFIFLRGLVKHEKGARRKTKWVKGVLVRAFVNQERVRQPIASKFVTPRQSGLELVPREKAPALQAV</sequence>